<dbReference type="AlphaFoldDB" id="A0AAV4BZX6"/>
<dbReference type="Proteomes" id="UP000735302">
    <property type="component" value="Unassembled WGS sequence"/>
</dbReference>
<name>A0AAV4BZX6_9GAST</name>
<keyword evidence="2" id="KW-0808">Transferase</keyword>
<evidence type="ECO:0000313" key="3">
    <source>
        <dbReference type="Proteomes" id="UP000735302"/>
    </source>
</evidence>
<keyword evidence="3" id="KW-1185">Reference proteome</keyword>
<accession>A0AAV4BZX6</accession>
<feature type="compositionally biased region" description="Basic and acidic residues" evidence="1">
    <location>
        <begin position="40"/>
        <end position="56"/>
    </location>
</feature>
<proteinExistence type="predicted"/>
<keyword evidence="2" id="KW-0695">RNA-directed DNA polymerase</keyword>
<dbReference type="EMBL" id="BLXT01005617">
    <property type="protein sequence ID" value="GFO24675.1"/>
    <property type="molecule type" value="Genomic_DNA"/>
</dbReference>
<feature type="region of interest" description="Disordered" evidence="1">
    <location>
        <begin position="40"/>
        <end position="68"/>
    </location>
</feature>
<reference evidence="2 3" key="1">
    <citation type="journal article" date="2021" name="Elife">
        <title>Chloroplast acquisition without the gene transfer in kleptoplastic sea slugs, Plakobranchus ocellatus.</title>
        <authorList>
            <person name="Maeda T."/>
            <person name="Takahashi S."/>
            <person name="Yoshida T."/>
            <person name="Shimamura S."/>
            <person name="Takaki Y."/>
            <person name="Nagai Y."/>
            <person name="Toyoda A."/>
            <person name="Suzuki Y."/>
            <person name="Arimoto A."/>
            <person name="Ishii H."/>
            <person name="Satoh N."/>
            <person name="Nishiyama T."/>
            <person name="Hasebe M."/>
            <person name="Maruyama T."/>
            <person name="Minagawa J."/>
            <person name="Obokata J."/>
            <person name="Shigenobu S."/>
        </authorList>
    </citation>
    <scope>NUCLEOTIDE SEQUENCE [LARGE SCALE GENOMIC DNA]</scope>
</reference>
<comment type="caution">
    <text evidence="2">The sequence shown here is derived from an EMBL/GenBank/DDBJ whole genome shotgun (WGS) entry which is preliminary data.</text>
</comment>
<gene>
    <name evidence="2" type="ORF">PoB_005118000</name>
</gene>
<organism evidence="2 3">
    <name type="scientific">Plakobranchus ocellatus</name>
    <dbReference type="NCBI Taxonomy" id="259542"/>
    <lineage>
        <taxon>Eukaryota</taxon>
        <taxon>Metazoa</taxon>
        <taxon>Spiralia</taxon>
        <taxon>Lophotrochozoa</taxon>
        <taxon>Mollusca</taxon>
        <taxon>Gastropoda</taxon>
        <taxon>Heterobranchia</taxon>
        <taxon>Euthyneura</taxon>
        <taxon>Panpulmonata</taxon>
        <taxon>Sacoglossa</taxon>
        <taxon>Placobranchoidea</taxon>
        <taxon>Plakobranchidae</taxon>
        <taxon>Plakobranchus</taxon>
    </lineage>
</organism>
<dbReference type="GO" id="GO:0003964">
    <property type="term" value="F:RNA-directed DNA polymerase activity"/>
    <property type="evidence" value="ECO:0007669"/>
    <property type="project" value="UniProtKB-KW"/>
</dbReference>
<protein>
    <submittedName>
        <fullName evidence="2">Reverse transcriptase</fullName>
    </submittedName>
</protein>
<sequence>MVYATSEDFNAQHYNPVLQRKQNAKNGSSVRCSNELTQHELQAEEVSKPVHKESSEIHSAPSKTGRKWKVDEAVNKAKEGLKMKEVIGLVQTGRKGLGIRGNKVAAKNRRKRQREKCKDLSKKLQKAGYKYQKFPLEVGTRGFLGTSAYNLLNKHSSNGQRRTKALKALAKTA</sequence>
<evidence type="ECO:0000256" key="1">
    <source>
        <dbReference type="SAM" id="MobiDB-lite"/>
    </source>
</evidence>
<evidence type="ECO:0000313" key="2">
    <source>
        <dbReference type="EMBL" id="GFO24675.1"/>
    </source>
</evidence>
<keyword evidence="2" id="KW-0548">Nucleotidyltransferase</keyword>